<protein>
    <submittedName>
        <fullName evidence="1">Uncharacterized protein</fullName>
    </submittedName>
</protein>
<accession>A0ABQ9UER5</accession>
<comment type="caution">
    <text evidence="1">The sequence shown here is derived from an EMBL/GenBank/DDBJ whole genome shotgun (WGS) entry which is preliminary data.</text>
</comment>
<keyword evidence="2" id="KW-1185">Reference proteome</keyword>
<feature type="non-terminal residue" evidence="1">
    <location>
        <position position="72"/>
    </location>
</feature>
<sequence length="72" mass="8215">SQERVDLGQDPTPFSSQDKAHSMVQLWLYCEVAQFMKTLRGLQTQSALTPYLFPKLWAFCEHVAVIQQLATS</sequence>
<evidence type="ECO:0000313" key="1">
    <source>
        <dbReference type="EMBL" id="KAK2095391.1"/>
    </source>
</evidence>
<organism evidence="1 2">
    <name type="scientific">Saguinus oedipus</name>
    <name type="common">Cotton-top tamarin</name>
    <name type="synonym">Oedipomidas oedipus</name>
    <dbReference type="NCBI Taxonomy" id="9490"/>
    <lineage>
        <taxon>Eukaryota</taxon>
        <taxon>Metazoa</taxon>
        <taxon>Chordata</taxon>
        <taxon>Craniata</taxon>
        <taxon>Vertebrata</taxon>
        <taxon>Euteleostomi</taxon>
        <taxon>Mammalia</taxon>
        <taxon>Eutheria</taxon>
        <taxon>Euarchontoglires</taxon>
        <taxon>Primates</taxon>
        <taxon>Haplorrhini</taxon>
        <taxon>Platyrrhini</taxon>
        <taxon>Cebidae</taxon>
        <taxon>Callitrichinae</taxon>
        <taxon>Saguinus</taxon>
    </lineage>
</organism>
<evidence type="ECO:0000313" key="2">
    <source>
        <dbReference type="Proteomes" id="UP001266305"/>
    </source>
</evidence>
<dbReference type="EMBL" id="JASSZA010000013">
    <property type="protein sequence ID" value="KAK2095391.1"/>
    <property type="molecule type" value="Genomic_DNA"/>
</dbReference>
<name>A0ABQ9UER5_SAGOE</name>
<dbReference type="Proteomes" id="UP001266305">
    <property type="component" value="Unassembled WGS sequence"/>
</dbReference>
<reference evidence="1 2" key="1">
    <citation type="submission" date="2023-05" db="EMBL/GenBank/DDBJ databases">
        <title>B98-5 Cell Line De Novo Hybrid Assembly: An Optical Mapping Approach.</title>
        <authorList>
            <person name="Kananen K."/>
            <person name="Auerbach J.A."/>
            <person name="Kautto E."/>
            <person name="Blachly J.S."/>
        </authorList>
    </citation>
    <scope>NUCLEOTIDE SEQUENCE [LARGE SCALE GENOMIC DNA]</scope>
    <source>
        <strain evidence="1">B95-8</strain>
        <tissue evidence="1">Cell line</tissue>
    </source>
</reference>
<gene>
    <name evidence="1" type="ORF">P7K49_026807</name>
</gene>
<proteinExistence type="predicted"/>
<feature type="non-terminal residue" evidence="1">
    <location>
        <position position="1"/>
    </location>
</feature>